<keyword evidence="3" id="KW-1185">Reference proteome</keyword>
<evidence type="ECO:0000313" key="2">
    <source>
        <dbReference type="EMBL" id="UGS37551.1"/>
    </source>
</evidence>
<evidence type="ECO:0000256" key="1">
    <source>
        <dbReference type="SAM" id="Phobius"/>
    </source>
</evidence>
<accession>A0A9E6Y183</accession>
<keyword evidence="1" id="KW-1133">Transmembrane helix</keyword>
<name>A0A9E6Y183_9ACTN</name>
<organism evidence="2 3">
    <name type="scientific">Capillimicrobium parvum</name>
    <dbReference type="NCBI Taxonomy" id="2884022"/>
    <lineage>
        <taxon>Bacteria</taxon>
        <taxon>Bacillati</taxon>
        <taxon>Actinomycetota</taxon>
        <taxon>Thermoleophilia</taxon>
        <taxon>Solirubrobacterales</taxon>
        <taxon>Capillimicrobiaceae</taxon>
        <taxon>Capillimicrobium</taxon>
    </lineage>
</organism>
<dbReference type="Proteomes" id="UP001162834">
    <property type="component" value="Chromosome"/>
</dbReference>
<gene>
    <name evidence="2" type="ORF">DSM104329_03968</name>
</gene>
<dbReference type="KEGG" id="sbae:DSM104329_03968"/>
<protein>
    <submittedName>
        <fullName evidence="2">Uncharacterized protein</fullName>
    </submittedName>
</protein>
<dbReference type="EMBL" id="CP087164">
    <property type="protein sequence ID" value="UGS37551.1"/>
    <property type="molecule type" value="Genomic_DNA"/>
</dbReference>
<feature type="transmembrane region" description="Helical" evidence="1">
    <location>
        <begin position="6"/>
        <end position="33"/>
    </location>
</feature>
<reference evidence="2" key="1">
    <citation type="journal article" date="2022" name="Int. J. Syst. Evol. Microbiol.">
        <title>Pseudomonas aegrilactucae sp. nov. and Pseudomonas morbosilactucae sp. nov., pathogens causing bacterial rot of lettuce in Japan.</title>
        <authorList>
            <person name="Sawada H."/>
            <person name="Fujikawa T."/>
            <person name="Satou M."/>
        </authorList>
    </citation>
    <scope>NUCLEOTIDE SEQUENCE</scope>
    <source>
        <strain evidence="2">0166_1</strain>
    </source>
</reference>
<keyword evidence="1" id="KW-0472">Membrane</keyword>
<proteinExistence type="predicted"/>
<sequence length="38" mass="4047">MNDEGPSVIAMIAAVAFIVALVILVFFAIGYGFGRLFL</sequence>
<dbReference type="AlphaFoldDB" id="A0A9E6Y183"/>
<evidence type="ECO:0000313" key="3">
    <source>
        <dbReference type="Proteomes" id="UP001162834"/>
    </source>
</evidence>
<keyword evidence="1" id="KW-0812">Transmembrane</keyword>